<evidence type="ECO:0000313" key="3">
    <source>
        <dbReference type="Proteomes" id="UP000053766"/>
    </source>
</evidence>
<accession>A0A0D8Y170</accession>
<protein>
    <submittedName>
        <fullName evidence="2">Uncharacterized protein</fullName>
    </submittedName>
</protein>
<dbReference type="STRING" id="29172.A0A0D8Y170"/>
<keyword evidence="1" id="KW-1133">Transmembrane helix</keyword>
<keyword evidence="1" id="KW-0472">Membrane</keyword>
<keyword evidence="1" id="KW-0812">Transmembrane</keyword>
<keyword evidence="3" id="KW-1185">Reference proteome</keyword>
<gene>
    <name evidence="2" type="ORF">DICVIV_03205</name>
</gene>
<dbReference type="OrthoDB" id="10035564at2759"/>
<name>A0A0D8Y170_DICVI</name>
<feature type="transmembrane region" description="Helical" evidence="1">
    <location>
        <begin position="146"/>
        <end position="167"/>
    </location>
</feature>
<dbReference type="Proteomes" id="UP000053766">
    <property type="component" value="Unassembled WGS sequence"/>
</dbReference>
<reference evidence="3" key="2">
    <citation type="journal article" date="2016" name="Sci. Rep.">
        <title>Dictyocaulus viviparus genome, variome and transcriptome elucidate lungworm biology and support future intervention.</title>
        <authorList>
            <person name="McNulty S.N."/>
            <person name="Strube C."/>
            <person name="Rosa B.A."/>
            <person name="Martin J.C."/>
            <person name="Tyagi R."/>
            <person name="Choi Y.J."/>
            <person name="Wang Q."/>
            <person name="Hallsworth Pepin K."/>
            <person name="Zhang X."/>
            <person name="Ozersky P."/>
            <person name="Wilson R.K."/>
            <person name="Sternberg P.W."/>
            <person name="Gasser R.B."/>
            <person name="Mitreva M."/>
        </authorList>
    </citation>
    <scope>NUCLEOTIDE SEQUENCE [LARGE SCALE GENOMIC DNA]</scope>
    <source>
        <strain evidence="3">HannoverDv2000</strain>
    </source>
</reference>
<evidence type="ECO:0000313" key="2">
    <source>
        <dbReference type="EMBL" id="KJH50613.1"/>
    </source>
</evidence>
<reference evidence="2 3" key="1">
    <citation type="submission" date="2013-11" db="EMBL/GenBank/DDBJ databases">
        <title>Draft genome of the bovine lungworm Dictyocaulus viviparus.</title>
        <authorList>
            <person name="Mitreva M."/>
        </authorList>
    </citation>
    <scope>NUCLEOTIDE SEQUENCE [LARGE SCALE GENOMIC DNA]</scope>
    <source>
        <strain evidence="2 3">HannoverDv2000</strain>
    </source>
</reference>
<dbReference type="EMBL" id="KN716201">
    <property type="protein sequence ID" value="KJH50613.1"/>
    <property type="molecule type" value="Genomic_DNA"/>
</dbReference>
<organism evidence="2 3">
    <name type="scientific">Dictyocaulus viviparus</name>
    <name type="common">Bovine lungworm</name>
    <dbReference type="NCBI Taxonomy" id="29172"/>
    <lineage>
        <taxon>Eukaryota</taxon>
        <taxon>Metazoa</taxon>
        <taxon>Ecdysozoa</taxon>
        <taxon>Nematoda</taxon>
        <taxon>Chromadorea</taxon>
        <taxon>Rhabditida</taxon>
        <taxon>Rhabditina</taxon>
        <taxon>Rhabditomorpha</taxon>
        <taxon>Strongyloidea</taxon>
        <taxon>Metastrongylidae</taxon>
        <taxon>Dictyocaulus</taxon>
    </lineage>
</organism>
<sequence length="256" mass="29560">MCVKDYLEFCGVTSRYKPAKFHISTNVSDLMTDLYKKTKYRIDNEYGRALCGQSGQRLQSALRLSDELQYVTRIHGDDRGRPEMLRRTKILVLHAQQNMGEHYVASQAKGFNQPYGYPMNCNMSRVFMEMTEEDRKCLEERKYWCFMLSSIVTFCVSMLLVVTWRIITHLFCQRRDREDEVAAVPAQLNGKHGAVKTEFESLALKQEEKHLGWMTEAKDWAGELISGQSLTGRFLVVLVFVLSLGSLGIYFYDASL</sequence>
<evidence type="ECO:0000256" key="1">
    <source>
        <dbReference type="SAM" id="Phobius"/>
    </source>
</evidence>
<feature type="transmembrane region" description="Helical" evidence="1">
    <location>
        <begin position="234"/>
        <end position="252"/>
    </location>
</feature>
<dbReference type="AlphaFoldDB" id="A0A0D8Y170"/>
<proteinExistence type="predicted"/>